<keyword evidence="2" id="KW-1185">Reference proteome</keyword>
<reference evidence="1 2" key="1">
    <citation type="submission" date="2018-10" db="EMBL/GenBank/DDBJ databases">
        <title>Bradyrhizobium sp. nov., isolated from effective nodules of peanut in China.</title>
        <authorList>
            <person name="Li Y."/>
        </authorList>
    </citation>
    <scope>NUCLEOTIDE SEQUENCE [LARGE SCALE GENOMIC DNA]</scope>
    <source>
        <strain evidence="1 2">CCBAU 51781</strain>
    </source>
</reference>
<accession>A0ABY0DMI7</accession>
<name>A0ABY0DMI7_9BRAD</name>
<gene>
    <name evidence="1" type="ORF">EAS62_11555</name>
</gene>
<dbReference type="EMBL" id="RDRA01000006">
    <property type="protein sequence ID" value="RXG96239.1"/>
    <property type="molecule type" value="Genomic_DNA"/>
</dbReference>
<comment type="caution">
    <text evidence="1">The sequence shown here is derived from an EMBL/GenBank/DDBJ whole genome shotgun (WGS) entry which is preliminary data.</text>
</comment>
<dbReference type="Proteomes" id="UP000289946">
    <property type="component" value="Unassembled WGS sequence"/>
</dbReference>
<proteinExistence type="predicted"/>
<protein>
    <submittedName>
        <fullName evidence="1">Uncharacterized protein</fullName>
    </submittedName>
</protein>
<organism evidence="1 2">
    <name type="scientific">Bradyrhizobium zhanjiangense</name>
    <dbReference type="NCBI Taxonomy" id="1325107"/>
    <lineage>
        <taxon>Bacteria</taxon>
        <taxon>Pseudomonadati</taxon>
        <taxon>Pseudomonadota</taxon>
        <taxon>Alphaproteobacteria</taxon>
        <taxon>Hyphomicrobiales</taxon>
        <taxon>Nitrobacteraceae</taxon>
        <taxon>Bradyrhizobium</taxon>
    </lineage>
</organism>
<sequence length="68" mass="7491">MPDSETQYACIAARPQPTEIVCLNAHRAHLSARPDSYTIFNSIYFHVLAVSLNAMGAEQDSRIAAEKV</sequence>
<evidence type="ECO:0000313" key="2">
    <source>
        <dbReference type="Proteomes" id="UP000289946"/>
    </source>
</evidence>
<evidence type="ECO:0000313" key="1">
    <source>
        <dbReference type="EMBL" id="RXG96239.1"/>
    </source>
</evidence>